<dbReference type="AlphaFoldDB" id="A0A7W0HR82"/>
<dbReference type="Gene3D" id="1.20.1290.10">
    <property type="entry name" value="AhpD-like"/>
    <property type="match status" value="1"/>
</dbReference>
<dbReference type="EMBL" id="JACDUR010000003">
    <property type="protein sequence ID" value="MBA2892361.1"/>
    <property type="molecule type" value="Genomic_DNA"/>
</dbReference>
<dbReference type="Proteomes" id="UP000530928">
    <property type="component" value="Unassembled WGS sequence"/>
</dbReference>
<comment type="caution">
    <text evidence="1">The sequence shown here is derived from an EMBL/GenBank/DDBJ whole genome shotgun (WGS) entry which is preliminary data.</text>
</comment>
<reference evidence="1 2" key="1">
    <citation type="submission" date="2020-07" db="EMBL/GenBank/DDBJ databases">
        <title>Genomic Encyclopedia of Type Strains, Phase IV (KMG-IV): sequencing the most valuable type-strain genomes for metagenomic binning, comparative biology and taxonomic classification.</title>
        <authorList>
            <person name="Goeker M."/>
        </authorList>
    </citation>
    <scope>NUCLEOTIDE SEQUENCE [LARGE SCALE GENOMIC DNA]</scope>
    <source>
        <strain evidence="1 2">DSM 45533</strain>
    </source>
</reference>
<keyword evidence="2" id="KW-1185">Reference proteome</keyword>
<evidence type="ECO:0000313" key="2">
    <source>
        <dbReference type="Proteomes" id="UP000530928"/>
    </source>
</evidence>
<accession>A0A7W0HR82</accession>
<dbReference type="PANTHER" id="PTHR35446">
    <property type="entry name" value="SI:CH211-175M2.5"/>
    <property type="match status" value="1"/>
</dbReference>
<organism evidence="1 2">
    <name type="scientific">Nonomuraea soli</name>
    <dbReference type="NCBI Taxonomy" id="1032476"/>
    <lineage>
        <taxon>Bacteria</taxon>
        <taxon>Bacillati</taxon>
        <taxon>Actinomycetota</taxon>
        <taxon>Actinomycetes</taxon>
        <taxon>Streptosporangiales</taxon>
        <taxon>Streptosporangiaceae</taxon>
        <taxon>Nonomuraea</taxon>
    </lineage>
</organism>
<sequence>MTRLTLVDPDNAAGETTHLLTAVHKALGVVPNLVKVLANNPAVLEGYLNVVGAKRTLSADTLIRIALLVAQENKSGYGLAQHSFLGTKVVGLPAAEVARARRGEAADPLNRAVLELAAAVLKGAVSDDHVAVARQAGLSDRQIVEIVAQVALHVFTAYLTQVADIAIDWPLN</sequence>
<protein>
    <submittedName>
        <fullName evidence="1">Alkylhydroperoxidase family enzyme</fullName>
    </submittedName>
</protein>
<dbReference type="RefSeq" id="WP_181611052.1">
    <property type="nucleotide sequence ID" value="NZ_BAABAM010000002.1"/>
</dbReference>
<gene>
    <name evidence="1" type="ORF">HNR30_003702</name>
</gene>
<dbReference type="PANTHER" id="PTHR35446:SF3">
    <property type="entry name" value="CMD DOMAIN-CONTAINING PROTEIN"/>
    <property type="match status" value="1"/>
</dbReference>
<dbReference type="GO" id="GO:0004601">
    <property type="term" value="F:peroxidase activity"/>
    <property type="evidence" value="ECO:0007669"/>
    <property type="project" value="UniProtKB-KW"/>
</dbReference>
<dbReference type="SUPFAM" id="SSF69118">
    <property type="entry name" value="AhpD-like"/>
    <property type="match status" value="1"/>
</dbReference>
<proteinExistence type="predicted"/>
<keyword evidence="1" id="KW-0560">Oxidoreductase</keyword>
<name>A0A7W0HR82_9ACTN</name>
<dbReference type="InterPro" id="IPR029032">
    <property type="entry name" value="AhpD-like"/>
</dbReference>
<keyword evidence="1" id="KW-0575">Peroxidase</keyword>
<evidence type="ECO:0000313" key="1">
    <source>
        <dbReference type="EMBL" id="MBA2892361.1"/>
    </source>
</evidence>